<reference evidence="2 3" key="1">
    <citation type="submission" date="2018-06" db="EMBL/GenBank/DDBJ databases">
        <title>Genome Sequence of the Brown Rot Fungal Pathogen Monilinia fructigena.</title>
        <authorList>
            <person name="Landi L."/>
            <person name="De Miccolis Angelini R.M."/>
            <person name="Pollastro S."/>
            <person name="Abate D."/>
            <person name="Faretra F."/>
            <person name="Romanazzi G."/>
        </authorList>
    </citation>
    <scope>NUCLEOTIDE SEQUENCE [LARGE SCALE GENOMIC DNA]</scope>
    <source>
        <strain evidence="2 3">Mfrg269</strain>
    </source>
</reference>
<comment type="caution">
    <text evidence="2">The sequence shown here is derived from an EMBL/GenBank/DDBJ whole genome shotgun (WGS) entry which is preliminary data.</text>
</comment>
<keyword evidence="3" id="KW-1185">Reference proteome</keyword>
<feature type="region of interest" description="Disordered" evidence="1">
    <location>
        <begin position="30"/>
        <end position="92"/>
    </location>
</feature>
<proteinExistence type="predicted"/>
<feature type="compositionally biased region" description="Basic and acidic residues" evidence="1">
    <location>
        <begin position="45"/>
        <end position="57"/>
    </location>
</feature>
<accession>A0A395J6Z1</accession>
<dbReference type="AlphaFoldDB" id="A0A395J6Z1"/>
<sequence length="126" mass="13346">MFLPRRVQKLIHILPLGRICDIGHAQVARQDNQEPAQMHKGRGMGAREQDFHEREEGVEAVFGDVGPGVEADGEPAGGDAGAEDDAPVDDGDEERVADYAAVVQGVEGLEGPGKFGEEGCAVAGRR</sequence>
<evidence type="ECO:0000313" key="2">
    <source>
        <dbReference type="EMBL" id="RAL68247.1"/>
    </source>
</evidence>
<gene>
    <name evidence="2" type="ORF">DID88_008948</name>
</gene>
<feature type="compositionally biased region" description="Acidic residues" evidence="1">
    <location>
        <begin position="81"/>
        <end position="92"/>
    </location>
</feature>
<evidence type="ECO:0000313" key="3">
    <source>
        <dbReference type="Proteomes" id="UP000249056"/>
    </source>
</evidence>
<evidence type="ECO:0000256" key="1">
    <source>
        <dbReference type="SAM" id="MobiDB-lite"/>
    </source>
</evidence>
<name>A0A395J6Z1_9HELO</name>
<protein>
    <submittedName>
        <fullName evidence="2">Uncharacterized protein</fullName>
    </submittedName>
</protein>
<organism evidence="2 3">
    <name type="scientific">Monilinia fructigena</name>
    <dbReference type="NCBI Taxonomy" id="38457"/>
    <lineage>
        <taxon>Eukaryota</taxon>
        <taxon>Fungi</taxon>
        <taxon>Dikarya</taxon>
        <taxon>Ascomycota</taxon>
        <taxon>Pezizomycotina</taxon>
        <taxon>Leotiomycetes</taxon>
        <taxon>Helotiales</taxon>
        <taxon>Sclerotiniaceae</taxon>
        <taxon>Monilinia</taxon>
    </lineage>
</organism>
<dbReference type="Proteomes" id="UP000249056">
    <property type="component" value="Unassembled WGS sequence"/>
</dbReference>
<dbReference type="EMBL" id="QKRW01000002">
    <property type="protein sequence ID" value="RAL68247.1"/>
    <property type="molecule type" value="Genomic_DNA"/>
</dbReference>